<keyword evidence="6" id="KW-1185">Reference proteome</keyword>
<gene>
    <name evidence="5" type="ORF">MTR67_036052</name>
</gene>
<protein>
    <recommendedName>
        <fullName evidence="4">GRF-type domain-containing protein</fullName>
    </recommendedName>
</protein>
<evidence type="ECO:0000313" key="6">
    <source>
        <dbReference type="Proteomes" id="UP001234989"/>
    </source>
</evidence>
<name>A0AAF0UB06_SOLVR</name>
<sequence>MLQNSYSSQRKCVCGLVVKTLISSTTSNSRRRFFRSPRLDFSSCGYWKWEDQAFPEVAYLRKLESS</sequence>
<dbReference type="Proteomes" id="UP001234989">
    <property type="component" value="Chromosome 8"/>
</dbReference>
<evidence type="ECO:0000313" key="5">
    <source>
        <dbReference type="EMBL" id="WMV42667.1"/>
    </source>
</evidence>
<keyword evidence="2" id="KW-0863">Zinc-finger</keyword>
<feature type="domain" description="GRF-type" evidence="4">
    <location>
        <begin position="11"/>
        <end position="52"/>
    </location>
</feature>
<reference evidence="5" key="1">
    <citation type="submission" date="2023-08" db="EMBL/GenBank/DDBJ databases">
        <title>A de novo genome assembly of Solanum verrucosum Schlechtendal, a Mexican diploid species geographically isolated from the other diploid A-genome species in potato relatives.</title>
        <authorList>
            <person name="Hosaka K."/>
        </authorList>
    </citation>
    <scope>NUCLEOTIDE SEQUENCE</scope>
    <source>
        <tissue evidence="5">Young leaves</tissue>
    </source>
</reference>
<dbReference type="InterPro" id="IPR010666">
    <property type="entry name" value="Znf_GRF"/>
</dbReference>
<evidence type="ECO:0000256" key="3">
    <source>
        <dbReference type="ARBA" id="ARBA00022833"/>
    </source>
</evidence>
<evidence type="ECO:0000256" key="2">
    <source>
        <dbReference type="ARBA" id="ARBA00022771"/>
    </source>
</evidence>
<keyword evidence="1" id="KW-0479">Metal-binding</keyword>
<proteinExistence type="predicted"/>
<dbReference type="AlphaFoldDB" id="A0AAF0UB06"/>
<evidence type="ECO:0000256" key="1">
    <source>
        <dbReference type="ARBA" id="ARBA00022723"/>
    </source>
</evidence>
<dbReference type="GO" id="GO:0008270">
    <property type="term" value="F:zinc ion binding"/>
    <property type="evidence" value="ECO:0007669"/>
    <property type="project" value="UniProtKB-KW"/>
</dbReference>
<keyword evidence="3" id="KW-0862">Zinc</keyword>
<organism evidence="5 6">
    <name type="scientific">Solanum verrucosum</name>
    <dbReference type="NCBI Taxonomy" id="315347"/>
    <lineage>
        <taxon>Eukaryota</taxon>
        <taxon>Viridiplantae</taxon>
        <taxon>Streptophyta</taxon>
        <taxon>Embryophyta</taxon>
        <taxon>Tracheophyta</taxon>
        <taxon>Spermatophyta</taxon>
        <taxon>Magnoliopsida</taxon>
        <taxon>eudicotyledons</taxon>
        <taxon>Gunneridae</taxon>
        <taxon>Pentapetalae</taxon>
        <taxon>asterids</taxon>
        <taxon>lamiids</taxon>
        <taxon>Solanales</taxon>
        <taxon>Solanaceae</taxon>
        <taxon>Solanoideae</taxon>
        <taxon>Solaneae</taxon>
        <taxon>Solanum</taxon>
    </lineage>
</organism>
<accession>A0AAF0UB06</accession>
<evidence type="ECO:0000259" key="4">
    <source>
        <dbReference type="Pfam" id="PF06839"/>
    </source>
</evidence>
<dbReference type="Pfam" id="PF06839">
    <property type="entry name" value="Zn_ribbon_GRF"/>
    <property type="match status" value="1"/>
</dbReference>
<dbReference type="EMBL" id="CP133619">
    <property type="protein sequence ID" value="WMV42667.1"/>
    <property type="molecule type" value="Genomic_DNA"/>
</dbReference>